<protein>
    <submittedName>
        <fullName evidence="1">Uncharacterized protein</fullName>
    </submittedName>
</protein>
<evidence type="ECO:0000313" key="1">
    <source>
        <dbReference type="EMBL" id="MED6258980.1"/>
    </source>
</evidence>
<evidence type="ECO:0000313" key="2">
    <source>
        <dbReference type="Proteomes" id="UP001345963"/>
    </source>
</evidence>
<organism evidence="1 2">
    <name type="scientific">Ataeniobius toweri</name>
    <dbReference type="NCBI Taxonomy" id="208326"/>
    <lineage>
        <taxon>Eukaryota</taxon>
        <taxon>Metazoa</taxon>
        <taxon>Chordata</taxon>
        <taxon>Craniata</taxon>
        <taxon>Vertebrata</taxon>
        <taxon>Euteleostomi</taxon>
        <taxon>Actinopterygii</taxon>
        <taxon>Neopterygii</taxon>
        <taxon>Teleostei</taxon>
        <taxon>Neoteleostei</taxon>
        <taxon>Acanthomorphata</taxon>
        <taxon>Ovalentaria</taxon>
        <taxon>Atherinomorphae</taxon>
        <taxon>Cyprinodontiformes</taxon>
        <taxon>Goodeidae</taxon>
        <taxon>Ataeniobius</taxon>
    </lineage>
</organism>
<name>A0ABU7C9K9_9TELE</name>
<dbReference type="EMBL" id="JAHUTI010081802">
    <property type="protein sequence ID" value="MED6258980.1"/>
    <property type="molecule type" value="Genomic_DNA"/>
</dbReference>
<gene>
    <name evidence="1" type="ORF">ATANTOWER_015056</name>
</gene>
<comment type="caution">
    <text evidence="1">The sequence shown here is derived from an EMBL/GenBank/DDBJ whole genome shotgun (WGS) entry which is preliminary data.</text>
</comment>
<sequence length="116" mass="13422">MFTQSLKHRTTVIILQHNRHVTWACTLKQKVGKRLHCSQFIFWTSAQSLLNMSLKHHFTCSKKKILWSILLFLRYIFIKPSHIKTLVTFLLSFGAPNSAAVMHQKLQFGDLSSSPP</sequence>
<proteinExistence type="predicted"/>
<dbReference type="Proteomes" id="UP001345963">
    <property type="component" value="Unassembled WGS sequence"/>
</dbReference>
<keyword evidence="2" id="KW-1185">Reference proteome</keyword>
<accession>A0ABU7C9K9</accession>
<reference evidence="1 2" key="1">
    <citation type="submission" date="2021-07" db="EMBL/GenBank/DDBJ databases">
        <authorList>
            <person name="Palmer J.M."/>
        </authorList>
    </citation>
    <scope>NUCLEOTIDE SEQUENCE [LARGE SCALE GENOMIC DNA]</scope>
    <source>
        <strain evidence="1 2">AT_MEX2019</strain>
        <tissue evidence="1">Muscle</tissue>
    </source>
</reference>